<proteinExistence type="predicted"/>
<dbReference type="PROSITE" id="PS50174">
    <property type="entry name" value="G_PATCH"/>
    <property type="match status" value="1"/>
</dbReference>
<reference evidence="4" key="1">
    <citation type="submission" date="2025-08" db="UniProtKB">
        <authorList>
            <consortium name="RefSeq"/>
        </authorList>
    </citation>
    <scope>IDENTIFICATION</scope>
    <source>
        <strain evidence="4">Airmid</strain>
    </source>
</reference>
<dbReference type="OrthoDB" id="29523at2759"/>
<accession>A0A6P6XZN9</accession>
<dbReference type="InterPro" id="IPR050656">
    <property type="entry name" value="PINX1"/>
</dbReference>
<dbReference type="InterPro" id="IPR000467">
    <property type="entry name" value="G_patch_dom"/>
</dbReference>
<dbReference type="Pfam" id="PF01585">
    <property type="entry name" value="G-patch"/>
    <property type="match status" value="1"/>
</dbReference>
<dbReference type="KEGG" id="dpte:113792995"/>
<evidence type="ECO:0000313" key="3">
    <source>
        <dbReference type="Proteomes" id="UP000515146"/>
    </source>
</evidence>
<name>A0A6P6XZN9_DERPT</name>
<dbReference type="GO" id="GO:0005730">
    <property type="term" value="C:nucleolus"/>
    <property type="evidence" value="ECO:0007669"/>
    <property type="project" value="TreeGrafter"/>
</dbReference>
<evidence type="ECO:0000313" key="4">
    <source>
        <dbReference type="RefSeq" id="XP_027198762.1"/>
    </source>
</evidence>
<evidence type="ECO:0000256" key="1">
    <source>
        <dbReference type="SAM" id="MobiDB-lite"/>
    </source>
</evidence>
<dbReference type="PANTHER" id="PTHR23149">
    <property type="entry name" value="G PATCH DOMAIN CONTAINING PROTEIN"/>
    <property type="match status" value="1"/>
</dbReference>
<dbReference type="AlphaFoldDB" id="A0A6P6XZN9"/>
<dbReference type="RefSeq" id="XP_027198762.1">
    <property type="nucleotide sequence ID" value="XM_027342961.1"/>
</dbReference>
<dbReference type="GO" id="GO:0010521">
    <property type="term" value="F:telomerase inhibitor activity"/>
    <property type="evidence" value="ECO:0007669"/>
    <property type="project" value="TreeGrafter"/>
</dbReference>
<evidence type="ECO:0000259" key="2">
    <source>
        <dbReference type="PROSITE" id="PS50174"/>
    </source>
</evidence>
<sequence length="264" mass="31020">MLAERKQKVIYSNPRGTLWANDKQKFGQRMLESMGWQEGQGLGKDQTGITESIKPSFKFDNKGFGYKSKSNDWIEDNNVYEQILSDLSKYHKTNTNSKGKQNEIKDLEKKTQSSNRLHYKKFLRAKNLSIKSEQDLYCIFPTKDKQKTNSNHSDDEKPTMIKSQLSIRDYLEQKMKRKSKSIKIIANFNESNDVDDDDDDDDEHTICLRSDHCDNDSLKKRKMMKITSYEQHYNNDDPLCLAENDDDDDDYKAKNLTKKRRKKN</sequence>
<feature type="compositionally biased region" description="Basic residues" evidence="1">
    <location>
        <begin position="255"/>
        <end position="264"/>
    </location>
</feature>
<dbReference type="OMA" id="CNERNDE"/>
<feature type="domain" description="G-patch" evidence="2">
    <location>
        <begin position="23"/>
        <end position="69"/>
    </location>
</feature>
<dbReference type="GO" id="GO:0003676">
    <property type="term" value="F:nucleic acid binding"/>
    <property type="evidence" value="ECO:0007669"/>
    <property type="project" value="InterPro"/>
</dbReference>
<gene>
    <name evidence="4" type="primary">LOC113792995</name>
</gene>
<dbReference type="Proteomes" id="UP000515146">
    <property type="component" value="Unplaced"/>
</dbReference>
<organism evidence="3 4">
    <name type="scientific">Dermatophagoides pteronyssinus</name>
    <name type="common">European house dust mite</name>
    <dbReference type="NCBI Taxonomy" id="6956"/>
    <lineage>
        <taxon>Eukaryota</taxon>
        <taxon>Metazoa</taxon>
        <taxon>Ecdysozoa</taxon>
        <taxon>Arthropoda</taxon>
        <taxon>Chelicerata</taxon>
        <taxon>Arachnida</taxon>
        <taxon>Acari</taxon>
        <taxon>Acariformes</taxon>
        <taxon>Sarcoptiformes</taxon>
        <taxon>Astigmata</taxon>
        <taxon>Psoroptidia</taxon>
        <taxon>Analgoidea</taxon>
        <taxon>Pyroglyphidae</taxon>
        <taxon>Dermatophagoidinae</taxon>
        <taxon>Dermatophagoides</taxon>
    </lineage>
</organism>
<dbReference type="PANTHER" id="PTHR23149:SF27">
    <property type="entry name" value="PIN2_TERF1-INTERACTING TELOMERASE INHIBITOR 1"/>
    <property type="match status" value="1"/>
</dbReference>
<feature type="region of interest" description="Disordered" evidence="1">
    <location>
        <begin position="233"/>
        <end position="264"/>
    </location>
</feature>
<dbReference type="InParanoid" id="A0A6P6XZN9"/>
<keyword evidence="3" id="KW-1185">Reference proteome</keyword>
<dbReference type="SMART" id="SM00443">
    <property type="entry name" value="G_patch"/>
    <property type="match status" value="1"/>
</dbReference>
<protein>
    <submittedName>
        <fullName evidence="4">PIN2/TERF1-interacting telomerase inhibitor 1-like</fullName>
    </submittedName>
</protein>